<reference evidence="6 7" key="1">
    <citation type="submission" date="2024-03" db="EMBL/GenBank/DDBJ databases">
        <title>Draft genome sequence of Pseudonocardia nematodicida JCM 31783.</title>
        <authorList>
            <person name="Butdee W."/>
            <person name="Duangmal K."/>
        </authorList>
    </citation>
    <scope>NUCLEOTIDE SEQUENCE [LARGE SCALE GENOMIC DNA]</scope>
    <source>
        <strain evidence="6 7">JCM 31783</strain>
    </source>
</reference>
<evidence type="ECO:0000256" key="3">
    <source>
        <dbReference type="ARBA" id="ARBA00023163"/>
    </source>
</evidence>
<feature type="domain" description="HTH gntR-type" evidence="5">
    <location>
        <begin position="50"/>
        <end position="117"/>
    </location>
</feature>
<dbReference type="PRINTS" id="PR00035">
    <property type="entry name" value="HTHGNTR"/>
</dbReference>
<organism evidence="6 7">
    <name type="scientific">Pseudonocardia nematodicida</name>
    <dbReference type="NCBI Taxonomy" id="1206997"/>
    <lineage>
        <taxon>Bacteria</taxon>
        <taxon>Bacillati</taxon>
        <taxon>Actinomycetota</taxon>
        <taxon>Actinomycetes</taxon>
        <taxon>Pseudonocardiales</taxon>
        <taxon>Pseudonocardiaceae</taxon>
        <taxon>Pseudonocardia</taxon>
    </lineage>
</organism>
<name>A0ABV1KI00_9PSEU</name>
<dbReference type="SUPFAM" id="SSF48008">
    <property type="entry name" value="GntR ligand-binding domain-like"/>
    <property type="match status" value="1"/>
</dbReference>
<keyword evidence="3" id="KW-0804">Transcription</keyword>
<evidence type="ECO:0000313" key="6">
    <source>
        <dbReference type="EMBL" id="MEQ3554086.1"/>
    </source>
</evidence>
<dbReference type="Gene3D" id="1.20.120.530">
    <property type="entry name" value="GntR ligand-binding domain-like"/>
    <property type="match status" value="1"/>
</dbReference>
<feature type="region of interest" description="Disordered" evidence="4">
    <location>
        <begin position="26"/>
        <end position="49"/>
    </location>
</feature>
<dbReference type="PANTHER" id="PTHR43537:SF24">
    <property type="entry name" value="GLUCONATE OPERON TRANSCRIPTIONAL REPRESSOR"/>
    <property type="match status" value="1"/>
</dbReference>
<dbReference type="CDD" id="cd07377">
    <property type="entry name" value="WHTH_GntR"/>
    <property type="match status" value="1"/>
</dbReference>
<gene>
    <name evidence="6" type="ORF">WIS52_26755</name>
</gene>
<comment type="caution">
    <text evidence="6">The sequence shown here is derived from an EMBL/GenBank/DDBJ whole genome shotgun (WGS) entry which is preliminary data.</text>
</comment>
<keyword evidence="2" id="KW-0238">DNA-binding</keyword>
<dbReference type="Gene3D" id="1.10.10.10">
    <property type="entry name" value="Winged helix-like DNA-binding domain superfamily/Winged helix DNA-binding domain"/>
    <property type="match status" value="1"/>
</dbReference>
<evidence type="ECO:0000256" key="2">
    <source>
        <dbReference type="ARBA" id="ARBA00023125"/>
    </source>
</evidence>
<accession>A0ABV1KI00</accession>
<dbReference type="Proteomes" id="UP001494902">
    <property type="component" value="Unassembled WGS sequence"/>
</dbReference>
<dbReference type="InterPro" id="IPR011711">
    <property type="entry name" value="GntR_C"/>
</dbReference>
<dbReference type="RefSeq" id="WP_349301159.1">
    <property type="nucleotide sequence ID" value="NZ_JBEDNQ010000013.1"/>
</dbReference>
<dbReference type="InterPro" id="IPR036390">
    <property type="entry name" value="WH_DNA-bd_sf"/>
</dbReference>
<evidence type="ECO:0000259" key="5">
    <source>
        <dbReference type="PROSITE" id="PS50949"/>
    </source>
</evidence>
<evidence type="ECO:0000256" key="4">
    <source>
        <dbReference type="SAM" id="MobiDB-lite"/>
    </source>
</evidence>
<dbReference type="PANTHER" id="PTHR43537">
    <property type="entry name" value="TRANSCRIPTIONAL REGULATOR, GNTR FAMILY"/>
    <property type="match status" value="1"/>
</dbReference>
<dbReference type="Pfam" id="PF00392">
    <property type="entry name" value="GntR"/>
    <property type="match status" value="1"/>
</dbReference>
<dbReference type="EMBL" id="JBEDNQ010000013">
    <property type="protein sequence ID" value="MEQ3554086.1"/>
    <property type="molecule type" value="Genomic_DNA"/>
</dbReference>
<dbReference type="InterPro" id="IPR000524">
    <property type="entry name" value="Tscrpt_reg_HTH_GntR"/>
</dbReference>
<keyword evidence="1" id="KW-0805">Transcription regulation</keyword>
<dbReference type="PROSITE" id="PS50949">
    <property type="entry name" value="HTH_GNTR"/>
    <property type="match status" value="1"/>
</dbReference>
<sequence length="272" mass="29859">MRRCTHSRQSSADIGPPGSRLCTFLTPLGSTPTPLRTAGPDERTGADAVTTGAERAYEELRAAILRGEFEPGAKLNETTLANRFEVSRTPVREALRKLGRDGLVEVETNRGARIIRWTDDDLREVFALRAVLEGHAAALAAELRTDAEMAVIERALSELDELGNRHDPEAAELRSIRNAALHSAIVTAAHSPRLPRLLDQLISVNAIARNFDRYSVASIERSQNQHHDIVRAIRRRNPDLARAAIRTHLLTAAEILTDPADGAGARDDRDVP</sequence>
<evidence type="ECO:0000256" key="1">
    <source>
        <dbReference type="ARBA" id="ARBA00023015"/>
    </source>
</evidence>
<evidence type="ECO:0000313" key="7">
    <source>
        <dbReference type="Proteomes" id="UP001494902"/>
    </source>
</evidence>
<dbReference type="InterPro" id="IPR036388">
    <property type="entry name" value="WH-like_DNA-bd_sf"/>
</dbReference>
<dbReference type="InterPro" id="IPR008920">
    <property type="entry name" value="TF_FadR/GntR_C"/>
</dbReference>
<dbReference type="SMART" id="SM00345">
    <property type="entry name" value="HTH_GNTR"/>
    <property type="match status" value="1"/>
</dbReference>
<dbReference type="Pfam" id="PF07729">
    <property type="entry name" value="FCD"/>
    <property type="match status" value="1"/>
</dbReference>
<proteinExistence type="predicted"/>
<protein>
    <submittedName>
        <fullName evidence="6">GntR family transcriptional regulator</fullName>
    </submittedName>
</protein>
<dbReference type="SMART" id="SM00895">
    <property type="entry name" value="FCD"/>
    <property type="match status" value="1"/>
</dbReference>
<keyword evidence="7" id="KW-1185">Reference proteome</keyword>
<dbReference type="SUPFAM" id="SSF46785">
    <property type="entry name" value="Winged helix' DNA-binding domain"/>
    <property type="match status" value="1"/>
</dbReference>